<feature type="compositionally biased region" description="Polar residues" evidence="1">
    <location>
        <begin position="247"/>
        <end position="265"/>
    </location>
</feature>
<accession>A0AAN6DTJ3</accession>
<sequence length="439" mass="48681">MSTYGTQDGSVTDTMSDDELDLYKGGLLAVELHANVLLNRAHFLFSTSRCDVERAEDMCTRGRAALDEAEDLCMSHKYPVSRLLQAKCWFVRGFLADLTRDRRSAWQCFQEALKLDDCYRNVRTVQRYFNRHADEEEMADMWSDTSSDAANSRPSSRAAKSISPLVPAGANGTPLSRSSLHRLADEDEMNDMWSDSGSEAAFSSPRNRAAKHTQPVQADASRPSSSSSIDSRRNSGLFAILFNQLQQTGSATDSSRPSTPESNSRFSEKGLVDQVFDQLKNASSRRRPSAEMHEAPVQTPAESPSKRERLTLKDFQQRADAEHEERLYLEHQHVNLETKPEASPVSPGKAYAQEETLLSDTPSVAKLLDTTTRRPGLGLSINGKRPSSAHLILNTQPLKRVSTSPIKELPNSPTTSSPLRQAFFPGEVGDSEDRIDANT</sequence>
<feature type="compositionally biased region" description="Polar residues" evidence="1">
    <location>
        <begin position="143"/>
        <end position="155"/>
    </location>
</feature>
<dbReference type="Proteomes" id="UP001203852">
    <property type="component" value="Unassembled WGS sequence"/>
</dbReference>
<evidence type="ECO:0000313" key="3">
    <source>
        <dbReference type="Proteomes" id="UP001203852"/>
    </source>
</evidence>
<keyword evidence="3" id="KW-1185">Reference proteome</keyword>
<feature type="compositionally biased region" description="Polar residues" evidence="1">
    <location>
        <begin position="394"/>
        <end position="419"/>
    </location>
</feature>
<dbReference type="EMBL" id="MU404357">
    <property type="protein sequence ID" value="KAI1611193.1"/>
    <property type="molecule type" value="Genomic_DNA"/>
</dbReference>
<dbReference type="AlphaFoldDB" id="A0AAN6DTJ3"/>
<reference evidence="2" key="1">
    <citation type="journal article" date="2022" name="bioRxiv">
        <title>Deciphering the potential niche of two novel black yeast fungi from a biological soil crust based on their genomes, phenotypes, and melanin regulation.</title>
        <authorList>
            <consortium name="DOE Joint Genome Institute"/>
            <person name="Carr E.C."/>
            <person name="Barton Q."/>
            <person name="Grambo S."/>
            <person name="Sullivan M."/>
            <person name="Renfro C.M."/>
            <person name="Kuo A."/>
            <person name="Pangilinan J."/>
            <person name="Lipzen A."/>
            <person name="Keymanesh K."/>
            <person name="Savage E."/>
            <person name="Barry K."/>
            <person name="Grigoriev I.V."/>
            <person name="Riekhof W.R."/>
            <person name="Harris S.S."/>
        </authorList>
    </citation>
    <scope>NUCLEOTIDE SEQUENCE</scope>
    <source>
        <strain evidence="2">JF 03-4F</strain>
    </source>
</reference>
<evidence type="ECO:0000313" key="2">
    <source>
        <dbReference type="EMBL" id="KAI1611193.1"/>
    </source>
</evidence>
<evidence type="ECO:0000256" key="1">
    <source>
        <dbReference type="SAM" id="MobiDB-lite"/>
    </source>
</evidence>
<feature type="region of interest" description="Disordered" evidence="1">
    <location>
        <begin position="141"/>
        <end position="177"/>
    </location>
</feature>
<feature type="region of interest" description="Disordered" evidence="1">
    <location>
        <begin position="190"/>
        <end position="231"/>
    </location>
</feature>
<gene>
    <name evidence="2" type="ORF">EDD36DRAFT_315401</name>
</gene>
<protein>
    <submittedName>
        <fullName evidence="2">Uncharacterized protein</fullName>
    </submittedName>
</protein>
<feature type="region of interest" description="Disordered" evidence="1">
    <location>
        <begin position="394"/>
        <end position="439"/>
    </location>
</feature>
<comment type="caution">
    <text evidence="2">The sequence shown here is derived from an EMBL/GenBank/DDBJ whole genome shotgun (WGS) entry which is preliminary data.</text>
</comment>
<proteinExistence type="predicted"/>
<feature type="region of interest" description="Disordered" evidence="1">
    <location>
        <begin position="247"/>
        <end position="309"/>
    </location>
</feature>
<name>A0AAN6DTJ3_9EURO</name>
<organism evidence="2 3">
    <name type="scientific">Exophiala viscosa</name>
    <dbReference type="NCBI Taxonomy" id="2486360"/>
    <lineage>
        <taxon>Eukaryota</taxon>
        <taxon>Fungi</taxon>
        <taxon>Dikarya</taxon>
        <taxon>Ascomycota</taxon>
        <taxon>Pezizomycotina</taxon>
        <taxon>Eurotiomycetes</taxon>
        <taxon>Chaetothyriomycetidae</taxon>
        <taxon>Chaetothyriales</taxon>
        <taxon>Herpotrichiellaceae</taxon>
        <taxon>Exophiala</taxon>
    </lineage>
</organism>